<dbReference type="EMBL" id="JBEPMA010000003">
    <property type="protein sequence ID" value="MET3617060.1"/>
    <property type="molecule type" value="Genomic_DNA"/>
</dbReference>
<sequence length="824" mass="96848">MKSKQIDLFNDSIEKDFDKSSLFTICNNKKVELSIEEIFDYNKYSKFIGVTYSISPEFINEYLQNFGNSIIVVGIYDDFMKSAANQMAKNIQAQFSRDVSLEAVNLFQNLSTSSKVKINNKKIEVRVPTPYTIHSKFYLLENDDGDNRIILGSANLSYQAFDKKIPQFENIIIFDNHPLYDLYKSYFENDLKPLLGEYFPSEVLKINSREIKKITKDDEINLDKVFALTNENIDKIRTKAPIDTIDNLKEKVAIGLVPDSVFNEMKNIDEDKNTIDNKVKEKQQIEELAYELVKESINPRLKKPNLKKNFDAPKIITRKINVMTSNFQDKNLTRSQLYSKPGERNISNGKTGLFVPLESNKNRLQIYGKKASAEEIEKSLKALNNFMRTFDKYVYKYTDGYGERIMEVILYAFTSPFIYELKKMLDLPESRLDIPQFLFIGGTAGSGKSSLLKVLTKMIGLDNKPYWVFDNLYEGHNDKSNKINILKAWMSEENVNPILVDEINPWFFNNNNYGTDLIKTIANKNVNEINPFPVLIATTNSDGYSLPPEARRRSYFLKIDKIFDPDHRKDSQQIYQEIYNNIDSTLFLDFIYRMSLRIENKDMYDWNYYSKSCGLIDFLHQSREIFKEYYHETNMPIPRYFPEDRYNDDSESAQEKWRKLYKSSSQKFFTFDEKTNHMFFKLSTIDENSFQIYGGKKLSQVYADAIPQKILIGSSHGVTDLEFDATGFFEWIEELNPYRYYYKDKLKEMFQNNHFSFTINDDEIILDLNKLTEDSNMKNLYLDKIPKDIISKQQDNLVFLDKEKFYNWQGMEYKKTFFEKIFGK</sequence>
<dbReference type="SUPFAM" id="SSF56024">
    <property type="entry name" value="Phospholipase D/nuclease"/>
    <property type="match status" value="1"/>
</dbReference>
<organism evidence="2 3">
    <name type="scientific">Peptoniphilus olsenii</name>
    <dbReference type="NCBI Taxonomy" id="411570"/>
    <lineage>
        <taxon>Bacteria</taxon>
        <taxon>Bacillati</taxon>
        <taxon>Bacillota</taxon>
        <taxon>Tissierellia</taxon>
        <taxon>Tissierellales</taxon>
        <taxon>Peptoniphilaceae</taxon>
        <taxon>Peptoniphilus</taxon>
    </lineage>
</organism>
<evidence type="ECO:0000259" key="1">
    <source>
        <dbReference type="PROSITE" id="PS50035"/>
    </source>
</evidence>
<dbReference type="RefSeq" id="WP_354367150.1">
    <property type="nucleotide sequence ID" value="NZ_JBEPMA010000003.1"/>
</dbReference>
<dbReference type="Pfam" id="PF13091">
    <property type="entry name" value="PLDc_2"/>
    <property type="match status" value="1"/>
</dbReference>
<keyword evidence="3" id="KW-1185">Reference proteome</keyword>
<dbReference type="CDD" id="cd09117">
    <property type="entry name" value="PLDc_Bfil_DEXD_like"/>
    <property type="match status" value="1"/>
</dbReference>
<dbReference type="InterPro" id="IPR027417">
    <property type="entry name" value="P-loop_NTPase"/>
</dbReference>
<dbReference type="Gene3D" id="3.30.870.10">
    <property type="entry name" value="Endonuclease Chain A"/>
    <property type="match status" value="1"/>
</dbReference>
<proteinExistence type="predicted"/>
<name>A0ABV2JAY8_9FIRM</name>
<protein>
    <recommendedName>
        <fullName evidence="1">PLD phosphodiesterase domain-containing protein</fullName>
    </recommendedName>
</protein>
<reference evidence="2 3" key="1">
    <citation type="submission" date="2024-06" db="EMBL/GenBank/DDBJ databases">
        <title>Genomic Encyclopedia of Type Strains, Phase IV (KMG-IV): sequencing the most valuable type-strain genomes for metagenomic binning, comparative biology and taxonomic classification.</title>
        <authorList>
            <person name="Goeker M."/>
        </authorList>
    </citation>
    <scope>NUCLEOTIDE SEQUENCE [LARGE SCALE GENOMIC DNA]</scope>
    <source>
        <strain evidence="2 3">DSM 21460</strain>
    </source>
</reference>
<comment type="caution">
    <text evidence="2">The sequence shown here is derived from an EMBL/GenBank/DDBJ whole genome shotgun (WGS) entry which is preliminary data.</text>
</comment>
<dbReference type="PROSITE" id="PS50035">
    <property type="entry name" value="PLD"/>
    <property type="match status" value="1"/>
</dbReference>
<dbReference type="InterPro" id="IPR001736">
    <property type="entry name" value="PLipase_D/transphosphatidylase"/>
</dbReference>
<evidence type="ECO:0000313" key="2">
    <source>
        <dbReference type="EMBL" id="MET3617060.1"/>
    </source>
</evidence>
<gene>
    <name evidence="2" type="ORF">ABID14_000688</name>
</gene>
<accession>A0ABV2JAY8</accession>
<dbReference type="SUPFAM" id="SSF52540">
    <property type="entry name" value="P-loop containing nucleoside triphosphate hydrolases"/>
    <property type="match status" value="1"/>
</dbReference>
<dbReference type="InterPro" id="IPR025202">
    <property type="entry name" value="PLD-like_dom"/>
</dbReference>
<evidence type="ECO:0000313" key="3">
    <source>
        <dbReference type="Proteomes" id="UP001549162"/>
    </source>
</evidence>
<dbReference type="Proteomes" id="UP001549162">
    <property type="component" value="Unassembled WGS sequence"/>
</dbReference>
<feature type="domain" description="PLD phosphodiesterase" evidence="1">
    <location>
        <begin position="129"/>
        <end position="160"/>
    </location>
</feature>